<dbReference type="AlphaFoldDB" id="A0A9X8ZC42"/>
<dbReference type="RefSeq" id="WP_137024815.1">
    <property type="nucleotide sequence ID" value="NZ_SZNT01000880.1"/>
</dbReference>
<sequence>KKNYNRVEKLIMNLGYEKEEHSKTFIDWKWRQHHEAFFHPEKKIQIEIHWRLHPAPTKEPSFNELWKRKRESKLTGHPVYYLGNEDLFLYLVAHGSRHGWFRLRWLADIDQMIRKDEITNQDKIILKKFQYYHLGKQNELLIGQALILASILLKTPISKDKHTYIGKKSRKLANLAITNIVEIGNTEFDYIKEDMNNAQGNYFC</sequence>
<organism evidence="1 2">
    <name type="scientific">Peribacillus simplex</name>
    <dbReference type="NCBI Taxonomy" id="1478"/>
    <lineage>
        <taxon>Bacteria</taxon>
        <taxon>Bacillati</taxon>
        <taxon>Bacillota</taxon>
        <taxon>Bacilli</taxon>
        <taxon>Bacillales</taxon>
        <taxon>Bacillaceae</taxon>
        <taxon>Peribacillus</taxon>
    </lineage>
</organism>
<evidence type="ECO:0000313" key="2">
    <source>
        <dbReference type="Proteomes" id="UP000309170"/>
    </source>
</evidence>
<reference evidence="1 2" key="1">
    <citation type="journal article" date="2019" name="Environ. Microbiol.">
        <title>An active ?-lactamase is a part of an orchestrated cell wall stress resistance network of Bacillus subtilis and related rhizosphere species.</title>
        <authorList>
            <person name="Bucher T."/>
            <person name="Keren-Paz A."/>
            <person name="Hausser J."/>
            <person name="Olender T."/>
            <person name="Cytryn E."/>
            <person name="Kolodkin-Gal I."/>
        </authorList>
    </citation>
    <scope>NUCLEOTIDE SEQUENCE [LARGE SCALE GENOMIC DNA]</scope>
    <source>
        <strain evidence="1 2">I4</strain>
    </source>
</reference>
<dbReference type="EMBL" id="SZNT01000880">
    <property type="protein sequence ID" value="TKG98626.1"/>
    <property type="molecule type" value="Genomic_DNA"/>
</dbReference>
<accession>A0A9X8ZC42</accession>
<protein>
    <submittedName>
        <fullName evidence="1">Nucleotidyltransferase family protein</fullName>
    </submittedName>
</protein>
<evidence type="ECO:0000313" key="1">
    <source>
        <dbReference type="EMBL" id="TKG98626.1"/>
    </source>
</evidence>
<feature type="non-terminal residue" evidence="1">
    <location>
        <position position="1"/>
    </location>
</feature>
<dbReference type="Proteomes" id="UP000309170">
    <property type="component" value="Unassembled WGS sequence"/>
</dbReference>
<dbReference type="InterPro" id="IPR039498">
    <property type="entry name" value="NTP_transf_5"/>
</dbReference>
<comment type="caution">
    <text evidence="1">The sequence shown here is derived from an EMBL/GenBank/DDBJ whole genome shotgun (WGS) entry which is preliminary data.</text>
</comment>
<dbReference type="Pfam" id="PF14907">
    <property type="entry name" value="NTP_transf_5"/>
    <property type="match status" value="1"/>
</dbReference>
<gene>
    <name evidence="1" type="ORF">FC678_26105</name>
</gene>
<name>A0A9X8ZC42_9BACI</name>
<proteinExistence type="predicted"/>